<keyword evidence="2" id="KW-1185">Reference proteome</keyword>
<protein>
    <submittedName>
        <fullName evidence="1">Uncharacterized protein</fullName>
    </submittedName>
</protein>
<sequence length="81" mass="9444">MHLYNDEYYVGEHFAGVEIDKNTNVISSVKVVVLYFRTDRQNEEVASSLQSWETSMFDYVEHFQHPILNVTCNSDALIARE</sequence>
<dbReference type="OrthoDB" id="5840397at2759"/>
<dbReference type="EMBL" id="KN751866">
    <property type="protein sequence ID" value="KIH49811.1"/>
    <property type="molecule type" value="Genomic_DNA"/>
</dbReference>
<accession>A0A0C2FY87</accession>
<evidence type="ECO:0000313" key="1">
    <source>
        <dbReference type="EMBL" id="KIH49811.1"/>
    </source>
</evidence>
<organism evidence="1 2">
    <name type="scientific">Ancylostoma duodenale</name>
    <dbReference type="NCBI Taxonomy" id="51022"/>
    <lineage>
        <taxon>Eukaryota</taxon>
        <taxon>Metazoa</taxon>
        <taxon>Ecdysozoa</taxon>
        <taxon>Nematoda</taxon>
        <taxon>Chromadorea</taxon>
        <taxon>Rhabditida</taxon>
        <taxon>Rhabditina</taxon>
        <taxon>Rhabditomorpha</taxon>
        <taxon>Strongyloidea</taxon>
        <taxon>Ancylostomatidae</taxon>
        <taxon>Ancylostomatinae</taxon>
        <taxon>Ancylostoma</taxon>
    </lineage>
</organism>
<reference evidence="1 2" key="1">
    <citation type="submission" date="2013-12" db="EMBL/GenBank/DDBJ databases">
        <title>Draft genome of the parsitic nematode Ancylostoma duodenale.</title>
        <authorList>
            <person name="Mitreva M."/>
        </authorList>
    </citation>
    <scope>NUCLEOTIDE SEQUENCE [LARGE SCALE GENOMIC DNA]</scope>
    <source>
        <strain evidence="1 2">Zhejiang</strain>
    </source>
</reference>
<name>A0A0C2FY87_9BILA</name>
<gene>
    <name evidence="1" type="ORF">ANCDUO_20113</name>
</gene>
<dbReference type="Proteomes" id="UP000054047">
    <property type="component" value="Unassembled WGS sequence"/>
</dbReference>
<dbReference type="AlphaFoldDB" id="A0A0C2FY87"/>
<feature type="non-terminal residue" evidence="1">
    <location>
        <position position="81"/>
    </location>
</feature>
<evidence type="ECO:0000313" key="2">
    <source>
        <dbReference type="Proteomes" id="UP000054047"/>
    </source>
</evidence>
<proteinExistence type="predicted"/>